<reference evidence="1 2" key="1">
    <citation type="submission" date="2019-07" db="EMBL/GenBank/DDBJ databases">
        <title>Whole genome shotgun sequence of Cellulomonas composti NBRC 100758.</title>
        <authorList>
            <person name="Hosoyama A."/>
            <person name="Uohara A."/>
            <person name="Ohji S."/>
            <person name="Ichikawa N."/>
        </authorList>
    </citation>
    <scope>NUCLEOTIDE SEQUENCE [LARGE SCALE GENOMIC DNA]</scope>
    <source>
        <strain evidence="1 2">NBRC 100758</strain>
    </source>
</reference>
<accession>A0A511JAX6</accession>
<gene>
    <name evidence="1" type="ORF">CCO02nite_17860</name>
</gene>
<keyword evidence="2" id="KW-1185">Reference proteome</keyword>
<sequence length="183" mass="19712">MAVAYGERVRWEALFEDLEGRLAAARDDQVRDEVADLVRAERAQVRLADRWRGARGATLRLVLVDGQVVEGVVVDSAAQWVLLAEPGRRQALVPAGAIAAVVGAPPHAAAPGGEVDRSLTLGHTLRALTRDRVTVLLDVRGSRLRGRLERVGADHVDLSPLDVVRDAAPWSVPFDAILVVRSG</sequence>
<dbReference type="Proteomes" id="UP000321720">
    <property type="component" value="Unassembled WGS sequence"/>
</dbReference>
<proteinExistence type="predicted"/>
<evidence type="ECO:0000313" key="1">
    <source>
        <dbReference type="EMBL" id="GEL95128.1"/>
    </source>
</evidence>
<organism evidence="1 2">
    <name type="scientific">Cellulomonas composti</name>
    <dbReference type="NCBI Taxonomy" id="266130"/>
    <lineage>
        <taxon>Bacteria</taxon>
        <taxon>Bacillati</taxon>
        <taxon>Actinomycetota</taxon>
        <taxon>Actinomycetes</taxon>
        <taxon>Micrococcales</taxon>
        <taxon>Cellulomonadaceae</taxon>
        <taxon>Cellulomonas</taxon>
    </lineage>
</organism>
<protein>
    <recommendedName>
        <fullName evidence="3">Fis family transcriptional regulator</fullName>
    </recommendedName>
</protein>
<evidence type="ECO:0008006" key="3">
    <source>
        <dbReference type="Google" id="ProtNLM"/>
    </source>
</evidence>
<dbReference type="AlphaFoldDB" id="A0A511JAX6"/>
<dbReference type="EMBL" id="BJWG01000007">
    <property type="protein sequence ID" value="GEL95128.1"/>
    <property type="molecule type" value="Genomic_DNA"/>
</dbReference>
<name>A0A511JAX6_9CELL</name>
<evidence type="ECO:0000313" key="2">
    <source>
        <dbReference type="Proteomes" id="UP000321720"/>
    </source>
</evidence>
<comment type="caution">
    <text evidence="1">The sequence shown here is derived from an EMBL/GenBank/DDBJ whole genome shotgun (WGS) entry which is preliminary data.</text>
</comment>